<evidence type="ECO:0000313" key="2">
    <source>
        <dbReference type="Proteomes" id="UP000076858"/>
    </source>
</evidence>
<comment type="caution">
    <text evidence="1">The sequence shown here is derived from an EMBL/GenBank/DDBJ whole genome shotgun (WGS) entry which is preliminary data.</text>
</comment>
<reference evidence="1 2" key="1">
    <citation type="submission" date="2016-03" db="EMBL/GenBank/DDBJ databases">
        <title>EvidentialGene: Evidence-directed Construction of Genes on Genomes.</title>
        <authorList>
            <person name="Gilbert D.G."/>
            <person name="Choi J.-H."/>
            <person name="Mockaitis K."/>
            <person name="Colbourne J."/>
            <person name="Pfrender M."/>
        </authorList>
    </citation>
    <scope>NUCLEOTIDE SEQUENCE [LARGE SCALE GENOMIC DNA]</scope>
    <source>
        <strain evidence="1 2">Xinb3</strain>
        <tissue evidence="1">Complete organism</tissue>
    </source>
</reference>
<sequence>MSSNLLAYIFSWRLQRLWQVDRQNKGPIMLTNFFLFLFVLFQKKIADCRTEPSVPIEPDS</sequence>
<name>A0A164XWW8_9CRUS</name>
<organism evidence="1 2">
    <name type="scientific">Daphnia magna</name>
    <dbReference type="NCBI Taxonomy" id="35525"/>
    <lineage>
        <taxon>Eukaryota</taxon>
        <taxon>Metazoa</taxon>
        <taxon>Ecdysozoa</taxon>
        <taxon>Arthropoda</taxon>
        <taxon>Crustacea</taxon>
        <taxon>Branchiopoda</taxon>
        <taxon>Diplostraca</taxon>
        <taxon>Cladocera</taxon>
        <taxon>Anomopoda</taxon>
        <taxon>Daphniidae</taxon>
        <taxon>Daphnia</taxon>
    </lineage>
</organism>
<accession>A0A164XWW8</accession>
<proteinExistence type="predicted"/>
<keyword evidence="2" id="KW-1185">Reference proteome</keyword>
<protein>
    <submittedName>
        <fullName evidence="1">Uncharacterized protein</fullName>
    </submittedName>
</protein>
<dbReference type="Proteomes" id="UP000076858">
    <property type="component" value="Unassembled WGS sequence"/>
</dbReference>
<evidence type="ECO:0000313" key="1">
    <source>
        <dbReference type="EMBL" id="KZS14641.1"/>
    </source>
</evidence>
<dbReference type="AlphaFoldDB" id="A0A164XWW8"/>
<gene>
    <name evidence="1" type="ORF">APZ42_020040</name>
</gene>
<dbReference type="EMBL" id="LRGB01000944">
    <property type="protein sequence ID" value="KZS14641.1"/>
    <property type="molecule type" value="Genomic_DNA"/>
</dbReference>